<dbReference type="EMBL" id="MGFS01000027">
    <property type="protein sequence ID" value="OGM10965.1"/>
    <property type="molecule type" value="Genomic_DNA"/>
</dbReference>
<name>A0A1F7X9F1_9BACT</name>
<evidence type="ECO:0000313" key="2">
    <source>
        <dbReference type="Proteomes" id="UP000177053"/>
    </source>
</evidence>
<sequence length="83" mass="9758">MGKVEEETDINKVKEAYRCLISQLECGKKHVELTHKQLNILLGNITQPPPFSEEERDKYFEKQGLGRKLMERKARELQQLSEE</sequence>
<reference evidence="1 2" key="1">
    <citation type="journal article" date="2016" name="Nat. Commun.">
        <title>Thousands of microbial genomes shed light on interconnected biogeochemical processes in an aquifer system.</title>
        <authorList>
            <person name="Anantharaman K."/>
            <person name="Brown C.T."/>
            <person name="Hug L.A."/>
            <person name="Sharon I."/>
            <person name="Castelle C.J."/>
            <person name="Probst A.J."/>
            <person name="Thomas B.C."/>
            <person name="Singh A."/>
            <person name="Wilkins M.J."/>
            <person name="Karaoz U."/>
            <person name="Brodie E.L."/>
            <person name="Williams K.H."/>
            <person name="Hubbard S.S."/>
            <person name="Banfield J.F."/>
        </authorList>
    </citation>
    <scope>NUCLEOTIDE SEQUENCE [LARGE SCALE GENOMIC DNA]</scope>
</reference>
<dbReference type="AlphaFoldDB" id="A0A1F7X9F1"/>
<proteinExistence type="predicted"/>
<evidence type="ECO:0000313" key="1">
    <source>
        <dbReference type="EMBL" id="OGM10965.1"/>
    </source>
</evidence>
<accession>A0A1F7X9F1</accession>
<gene>
    <name evidence="1" type="ORF">A2Z22_03805</name>
</gene>
<protein>
    <submittedName>
        <fullName evidence="1">Uncharacterized protein</fullName>
    </submittedName>
</protein>
<organism evidence="1 2">
    <name type="scientific">Candidatus Woesebacteria bacterium RBG_16_34_12</name>
    <dbReference type="NCBI Taxonomy" id="1802480"/>
    <lineage>
        <taxon>Bacteria</taxon>
        <taxon>Candidatus Woeseibacteriota</taxon>
    </lineage>
</organism>
<dbReference type="Proteomes" id="UP000177053">
    <property type="component" value="Unassembled WGS sequence"/>
</dbReference>
<comment type="caution">
    <text evidence="1">The sequence shown here is derived from an EMBL/GenBank/DDBJ whole genome shotgun (WGS) entry which is preliminary data.</text>
</comment>